<reference evidence="5 6" key="1">
    <citation type="submission" date="2021-03" db="EMBL/GenBank/DDBJ databases">
        <title>Genomic Encyclopedia of Type Strains, Phase IV (KMG-IV): sequencing the most valuable type-strain genomes for metagenomic binning, comparative biology and taxonomic classification.</title>
        <authorList>
            <person name="Goeker M."/>
        </authorList>
    </citation>
    <scope>NUCLEOTIDE SEQUENCE [LARGE SCALE GENOMIC DNA]</scope>
    <source>
        <strain evidence="5 6">DSM 13372</strain>
    </source>
</reference>
<dbReference type="RefSeq" id="WP_209602692.1">
    <property type="nucleotide sequence ID" value="NZ_JAGILA010000004.1"/>
</dbReference>
<dbReference type="PROSITE" id="PS50887">
    <property type="entry name" value="GGDEF"/>
    <property type="match status" value="1"/>
</dbReference>
<evidence type="ECO:0000313" key="6">
    <source>
        <dbReference type="Proteomes" id="UP000730739"/>
    </source>
</evidence>
<sequence length="407" mass="42141">MNFLPAVSVVALLATLPVLMSFERTAGAREFSAACALSAAGIGLVAFAAVIRMPLAAVLGFAALITAFVFISFAFRRFLALSAPPALLMALTLAGGTAGIVTAIGGHDHVGACGVVFAGLGAVGLLVVGLAKLDRKAASVPAVRFTAMGALTIACAGFSHSLGPLSGMPSGGSPGIAFEFALAIMQTIALPSLFLAAVLMLQNRTIGDLSSALARDELTGVLSRGALIKEGERIFSRCLSTDRPAAFLLLDLDYFKQINDHYGHACGDMALAHFAGTVTSFLDGRGAFGRIGGEEFGVVLPDHTEEEAASLAEAICRVVREAPAGRAHQRIRLTVSIGIAAAEPADTIVDVMIRADMALYESKAEGRDRCSVARQRRIDASARALAAAAAQLRQADVPGQEHLRESA</sequence>
<feature type="transmembrane region" description="Helical" evidence="3">
    <location>
        <begin position="142"/>
        <end position="160"/>
    </location>
</feature>
<evidence type="ECO:0000256" key="2">
    <source>
        <dbReference type="ARBA" id="ARBA00034247"/>
    </source>
</evidence>
<dbReference type="InterPro" id="IPR043128">
    <property type="entry name" value="Rev_trsase/Diguanyl_cyclase"/>
</dbReference>
<evidence type="ECO:0000313" key="5">
    <source>
        <dbReference type="EMBL" id="MBP2236912.1"/>
    </source>
</evidence>
<evidence type="ECO:0000259" key="4">
    <source>
        <dbReference type="PROSITE" id="PS50887"/>
    </source>
</evidence>
<comment type="catalytic activity">
    <reaction evidence="2">
        <text>2 GTP = 3',3'-c-di-GMP + 2 diphosphate</text>
        <dbReference type="Rhea" id="RHEA:24898"/>
        <dbReference type="ChEBI" id="CHEBI:33019"/>
        <dbReference type="ChEBI" id="CHEBI:37565"/>
        <dbReference type="ChEBI" id="CHEBI:58805"/>
        <dbReference type="EC" id="2.7.7.65"/>
    </reaction>
</comment>
<dbReference type="PANTHER" id="PTHR45138:SF9">
    <property type="entry name" value="DIGUANYLATE CYCLASE DGCM-RELATED"/>
    <property type="match status" value="1"/>
</dbReference>
<feature type="transmembrane region" description="Helical" evidence="3">
    <location>
        <begin position="6"/>
        <end position="22"/>
    </location>
</feature>
<feature type="transmembrane region" description="Helical" evidence="3">
    <location>
        <begin position="31"/>
        <end position="51"/>
    </location>
</feature>
<dbReference type="EMBL" id="JAGILA010000004">
    <property type="protein sequence ID" value="MBP2236912.1"/>
    <property type="molecule type" value="Genomic_DNA"/>
</dbReference>
<dbReference type="InterPro" id="IPR029787">
    <property type="entry name" value="Nucleotide_cyclase"/>
</dbReference>
<evidence type="ECO:0000256" key="3">
    <source>
        <dbReference type="SAM" id="Phobius"/>
    </source>
</evidence>
<dbReference type="PANTHER" id="PTHR45138">
    <property type="entry name" value="REGULATORY COMPONENTS OF SENSORY TRANSDUCTION SYSTEM"/>
    <property type="match status" value="1"/>
</dbReference>
<dbReference type="EC" id="2.7.7.65" evidence="1"/>
<keyword evidence="3" id="KW-1133">Transmembrane helix</keyword>
<dbReference type="Pfam" id="PF00990">
    <property type="entry name" value="GGDEF"/>
    <property type="match status" value="1"/>
</dbReference>
<dbReference type="InterPro" id="IPR000160">
    <property type="entry name" value="GGDEF_dom"/>
</dbReference>
<dbReference type="SUPFAM" id="SSF55073">
    <property type="entry name" value="Nucleotide cyclase"/>
    <property type="match status" value="1"/>
</dbReference>
<feature type="domain" description="GGDEF" evidence="4">
    <location>
        <begin position="243"/>
        <end position="375"/>
    </location>
</feature>
<dbReference type="NCBIfam" id="TIGR00254">
    <property type="entry name" value="GGDEF"/>
    <property type="match status" value="1"/>
</dbReference>
<gene>
    <name evidence="5" type="ORF">J2Z31_003426</name>
</gene>
<keyword evidence="3" id="KW-0812">Transmembrane</keyword>
<keyword evidence="6" id="KW-1185">Reference proteome</keyword>
<keyword evidence="3" id="KW-0472">Membrane</keyword>
<proteinExistence type="predicted"/>
<dbReference type="Gene3D" id="3.30.70.270">
    <property type="match status" value="1"/>
</dbReference>
<feature type="transmembrane region" description="Helical" evidence="3">
    <location>
        <begin position="180"/>
        <end position="201"/>
    </location>
</feature>
<dbReference type="InterPro" id="IPR050469">
    <property type="entry name" value="Diguanylate_Cyclase"/>
</dbReference>
<evidence type="ECO:0000256" key="1">
    <source>
        <dbReference type="ARBA" id="ARBA00012528"/>
    </source>
</evidence>
<dbReference type="SMART" id="SM00267">
    <property type="entry name" value="GGDEF"/>
    <property type="match status" value="1"/>
</dbReference>
<dbReference type="CDD" id="cd01949">
    <property type="entry name" value="GGDEF"/>
    <property type="match status" value="1"/>
</dbReference>
<organism evidence="5 6">
    <name type="scientific">Sinorhizobium kostiense</name>
    <dbReference type="NCBI Taxonomy" id="76747"/>
    <lineage>
        <taxon>Bacteria</taxon>
        <taxon>Pseudomonadati</taxon>
        <taxon>Pseudomonadota</taxon>
        <taxon>Alphaproteobacteria</taxon>
        <taxon>Hyphomicrobiales</taxon>
        <taxon>Rhizobiaceae</taxon>
        <taxon>Sinorhizobium/Ensifer group</taxon>
        <taxon>Sinorhizobium</taxon>
    </lineage>
</organism>
<protein>
    <recommendedName>
        <fullName evidence="1">diguanylate cyclase</fullName>
        <ecNumber evidence="1">2.7.7.65</ecNumber>
    </recommendedName>
</protein>
<feature type="transmembrane region" description="Helical" evidence="3">
    <location>
        <begin position="110"/>
        <end position="130"/>
    </location>
</feature>
<feature type="transmembrane region" description="Helical" evidence="3">
    <location>
        <begin position="57"/>
        <end position="75"/>
    </location>
</feature>
<comment type="caution">
    <text evidence="5">The sequence shown here is derived from an EMBL/GenBank/DDBJ whole genome shotgun (WGS) entry which is preliminary data.</text>
</comment>
<feature type="transmembrane region" description="Helical" evidence="3">
    <location>
        <begin position="87"/>
        <end position="104"/>
    </location>
</feature>
<accession>A0ABS4R4W9</accession>
<dbReference type="Proteomes" id="UP000730739">
    <property type="component" value="Unassembled WGS sequence"/>
</dbReference>
<name>A0ABS4R4W9_9HYPH</name>